<feature type="transmembrane region" description="Helical" evidence="1">
    <location>
        <begin position="70"/>
        <end position="95"/>
    </location>
</feature>
<sequence length="392" mass="40668">MENAETIDCATCTVAQTFIGLSEKFFGSLSTVLLDGMIDVFIAVTCLWLCVSGLKILLGQTDLASIGRELFFVILAGALLAGNKAGLVMGFYMIATETMNAAAKTVLVAAQNINDKSSLIDVPGKYTKAAALIYVAEQGFFKVLDVAWELWKSFSVGNMTGPLTAVLIVIPWMLLVVVYFAQVTVTLFRVGVIAGLAPWILLGVGFQWSKGMVWQGIKSLIAAAMVLYGATMAVGICLCAVALLSSGDTFSAAKMSGGTFFTSSGFLAVVLGVMGTVFVTEATAVANSIAESQFTNTAAATMAGAALGAAATLGKKFAPPGAKAALAFADKATGAIQSGIGSAQDAYANNSDILGSAKSSLGGDIRDLSRGNHTKNFDDYLDSLRRGGISRN</sequence>
<dbReference type="RefSeq" id="WP_063089304.1">
    <property type="nucleotide sequence ID" value="NZ_JPWI01000002.1"/>
</dbReference>
<feature type="transmembrane region" description="Helical" evidence="1">
    <location>
        <begin position="257"/>
        <end position="279"/>
    </location>
</feature>
<evidence type="ECO:0000256" key="1">
    <source>
        <dbReference type="SAM" id="Phobius"/>
    </source>
</evidence>
<feature type="transmembrane region" description="Helical" evidence="1">
    <location>
        <begin position="36"/>
        <end position="58"/>
    </location>
</feature>
<dbReference type="EMBL" id="JPWI01000002">
    <property type="protein sequence ID" value="RCK47756.1"/>
    <property type="molecule type" value="Genomic_DNA"/>
</dbReference>
<keyword evidence="1" id="KW-0472">Membrane</keyword>
<protein>
    <submittedName>
        <fullName evidence="2">Uncharacterized protein</fullName>
    </submittedName>
</protein>
<name>A0A367X249_9PROT</name>
<evidence type="ECO:0000313" key="3">
    <source>
        <dbReference type="Proteomes" id="UP000252255"/>
    </source>
</evidence>
<organism evidence="2 3">
    <name type="scientific">Thalassospira profundimaris</name>
    <dbReference type="NCBI Taxonomy" id="502049"/>
    <lineage>
        <taxon>Bacteria</taxon>
        <taxon>Pseudomonadati</taxon>
        <taxon>Pseudomonadota</taxon>
        <taxon>Alphaproteobacteria</taxon>
        <taxon>Rhodospirillales</taxon>
        <taxon>Thalassospiraceae</taxon>
        <taxon>Thalassospira</taxon>
    </lineage>
</organism>
<feature type="transmembrane region" description="Helical" evidence="1">
    <location>
        <begin position="220"/>
        <end position="245"/>
    </location>
</feature>
<dbReference type="OrthoDB" id="7364617at2"/>
<gene>
    <name evidence="2" type="ORF">TH30_04675</name>
</gene>
<dbReference type="Proteomes" id="UP000252255">
    <property type="component" value="Unassembled WGS sequence"/>
</dbReference>
<feature type="transmembrane region" description="Helical" evidence="1">
    <location>
        <begin position="187"/>
        <end position="208"/>
    </location>
</feature>
<comment type="caution">
    <text evidence="2">The sequence shown here is derived from an EMBL/GenBank/DDBJ whole genome shotgun (WGS) entry which is preliminary data.</text>
</comment>
<feature type="transmembrane region" description="Helical" evidence="1">
    <location>
        <begin position="159"/>
        <end position="180"/>
    </location>
</feature>
<keyword evidence="1" id="KW-0812">Transmembrane</keyword>
<proteinExistence type="predicted"/>
<evidence type="ECO:0000313" key="2">
    <source>
        <dbReference type="EMBL" id="RCK47756.1"/>
    </source>
</evidence>
<dbReference type="AlphaFoldDB" id="A0A367X249"/>
<accession>A0A367X249</accession>
<keyword evidence="1" id="KW-1133">Transmembrane helix</keyword>
<reference evidence="2 3" key="1">
    <citation type="submission" date="2014-07" db="EMBL/GenBank/DDBJ databases">
        <title>Draft genome sequence of Thalassospira profundimaris PR54-5.</title>
        <authorList>
            <person name="Lai Q."/>
            <person name="Shao Z."/>
        </authorList>
    </citation>
    <scope>NUCLEOTIDE SEQUENCE [LARGE SCALE GENOMIC DNA]</scope>
    <source>
        <strain evidence="2 3">PR54-5</strain>
    </source>
</reference>